<name>A0A267MAC0_LACJH</name>
<organism evidence="1 2">
    <name type="scientific">Lactobacillus johnsonii</name>
    <dbReference type="NCBI Taxonomy" id="33959"/>
    <lineage>
        <taxon>Bacteria</taxon>
        <taxon>Bacillati</taxon>
        <taxon>Bacillota</taxon>
        <taxon>Bacilli</taxon>
        <taxon>Lactobacillales</taxon>
        <taxon>Lactobacillaceae</taxon>
        <taxon>Lactobacillus</taxon>
    </lineage>
</organism>
<evidence type="ECO:0000313" key="1">
    <source>
        <dbReference type="EMBL" id="PAB55795.1"/>
    </source>
</evidence>
<proteinExistence type="predicted"/>
<dbReference type="Proteomes" id="UP000216008">
    <property type="component" value="Unassembled WGS sequence"/>
</dbReference>
<dbReference type="EMBL" id="NIBD01000019">
    <property type="protein sequence ID" value="PAB55795.1"/>
    <property type="molecule type" value="Genomic_DNA"/>
</dbReference>
<comment type="caution">
    <text evidence="1">The sequence shown here is derived from an EMBL/GenBank/DDBJ whole genome shotgun (WGS) entry which is preliminary data.</text>
</comment>
<reference evidence="1 2" key="1">
    <citation type="submission" date="2017-05" db="EMBL/GenBank/DDBJ databases">
        <title>Lactobacillus johnsonii from commercial turkeys.</title>
        <authorList>
            <person name="Johnson T.J."/>
            <person name="Youmans B."/>
        </authorList>
    </citation>
    <scope>NUCLEOTIDE SEQUENCE [LARGE SCALE GENOMIC DNA]</scope>
    <source>
        <strain evidence="1 2">UMNLJ114</strain>
    </source>
</reference>
<gene>
    <name evidence="1" type="ORF">A3Q24_03505</name>
</gene>
<accession>A0A267MAC0</accession>
<protein>
    <recommendedName>
        <fullName evidence="3">Phage head morphogenesis domain-containing protein</fullName>
    </recommendedName>
</protein>
<sequence>MTTVKQEKQRINQLLNRDAKTDKDIDEIYNEAVDRLRAVVNQAFDKYSVDGILVPANLHKKVTRSDMLLLKRQYEKLPDELELPEIERRDNYLAVSQTSQRGLITATLGMALIGVTHKVVSAIKKNNRTAVDDEVQYIQQNNDLSKTQKKRIRTKARKIEQPDYEFKSSNDLNVPWLDRIWLDHDKMLNRIDSTINDQLKKGMRAEDIADKLFPENAESMRQDNIPKSVRDASISAKRLARTEAATREDELTERSFKSQKVKYYDWVTEPGACKKCLAIAIAGPYKFGDLDSPRPPGDSHPNCRCRRIPVDAPTSFDFVDLSKNDTQTIKKVSQRLDMVIEEYKTITGVDIRREIANDTFISKKHPYSDPKAKFMTYLYHKVGYDELPKEVNTFQNSKIFNFPGGSTNALYRGIHDSDSVKATDLLNSIKYGKMPISGAMNSTKGRGIYLTTVEFMAKSHLNRGKNGILTKWGIDKDANIADFEQLTKIISENKELVFLKRPLTFETNTEIIAVLSGYDIIEAKAVQNVLNRGKLQWKK</sequence>
<dbReference type="RefSeq" id="WP_095182674.1">
    <property type="nucleotide sequence ID" value="NZ_NIBC01000035.1"/>
</dbReference>
<dbReference type="AlphaFoldDB" id="A0A267MAC0"/>
<evidence type="ECO:0008006" key="3">
    <source>
        <dbReference type="Google" id="ProtNLM"/>
    </source>
</evidence>
<evidence type="ECO:0000313" key="2">
    <source>
        <dbReference type="Proteomes" id="UP000216008"/>
    </source>
</evidence>